<feature type="chain" id="PRO_5004279189" evidence="3">
    <location>
        <begin position="23"/>
        <end position="126"/>
    </location>
</feature>
<dbReference type="InterPro" id="IPR036857">
    <property type="entry name" value="Thyroglobulin_1_sf"/>
</dbReference>
<dbReference type="SUPFAM" id="SSF57610">
    <property type="entry name" value="Thyroglobulin type-1 domain"/>
    <property type="match status" value="1"/>
</dbReference>
<evidence type="ECO:0000256" key="1">
    <source>
        <dbReference type="ARBA" id="ARBA00023157"/>
    </source>
</evidence>
<keyword evidence="1" id="KW-1015">Disulfide bond</keyword>
<sequence>MNKLVIAFAVIAFAAINYGVSAASLTDCQLRAERERRVTGVPGHIIPECDENGEYKAKQCFGARVGGASPFCNCFSRDYRVLLGPSTRITNCDCVRERHELQQRQGTRSNAGLPNCDSRTGEYIRG</sequence>
<keyword evidence="3" id="KW-0732">Signal</keyword>
<feature type="domain" description="Thyroglobulin type-1" evidence="4">
    <location>
        <begin position="25"/>
        <end position="116"/>
    </location>
</feature>
<dbReference type="EMBL" id="AY521025">
    <property type="protein sequence ID" value="AAS01022.1"/>
    <property type="molecule type" value="mRNA"/>
</dbReference>
<dbReference type="PROSITE" id="PS51162">
    <property type="entry name" value="THYROGLOBULIN_1_2"/>
    <property type="match status" value="1"/>
</dbReference>
<feature type="signal peptide" evidence="3">
    <location>
        <begin position="1"/>
        <end position="22"/>
    </location>
</feature>
<evidence type="ECO:0000256" key="2">
    <source>
        <dbReference type="PROSITE-ProRule" id="PRU00500"/>
    </source>
</evidence>
<dbReference type="AlphaFoldDB" id="Q6QZV4"/>
<accession>Q6QZV4</accession>
<proteinExistence type="evidence at transcript level"/>
<name>Q6QZV4_ORNMO</name>
<reference evidence="5" key="1">
    <citation type="submission" date="2004-01" db="EMBL/GenBank/DDBJ databases">
        <title>Identification of gut-specific genes in the soft tick Ornithodoros moubata.</title>
        <authorList>
            <person name="Kopacek P."/>
            <person name="Grunclova L."/>
            <person name="Sojka D."/>
        </authorList>
    </citation>
    <scope>NUCLEOTIDE SEQUENCE</scope>
</reference>
<dbReference type="Pfam" id="PF00086">
    <property type="entry name" value="Thyroglobulin_1"/>
    <property type="match status" value="1"/>
</dbReference>
<evidence type="ECO:0000313" key="5">
    <source>
        <dbReference type="EMBL" id="AAS01022.1"/>
    </source>
</evidence>
<organism evidence="5">
    <name type="scientific">Ornithodoros moubata</name>
    <name type="common">Soft tick</name>
    <name type="synonym">Argasid tick</name>
    <dbReference type="NCBI Taxonomy" id="6938"/>
    <lineage>
        <taxon>Eukaryota</taxon>
        <taxon>Metazoa</taxon>
        <taxon>Ecdysozoa</taxon>
        <taxon>Arthropoda</taxon>
        <taxon>Chelicerata</taxon>
        <taxon>Arachnida</taxon>
        <taxon>Acari</taxon>
        <taxon>Parasitiformes</taxon>
        <taxon>Ixodida</taxon>
        <taxon>Ixodoidea</taxon>
        <taxon>Argasidae</taxon>
        <taxon>Ornithodorinae</taxon>
        <taxon>Ornithodoros</taxon>
    </lineage>
</organism>
<dbReference type="Gene3D" id="4.10.800.10">
    <property type="entry name" value="Thyroglobulin type-1"/>
    <property type="match status" value="1"/>
</dbReference>
<evidence type="ECO:0000256" key="3">
    <source>
        <dbReference type="SAM" id="SignalP"/>
    </source>
</evidence>
<evidence type="ECO:0000259" key="4">
    <source>
        <dbReference type="PROSITE" id="PS51162"/>
    </source>
</evidence>
<dbReference type="InterPro" id="IPR000716">
    <property type="entry name" value="Thyroglobulin_1"/>
</dbReference>
<protein>
    <submittedName>
        <fullName evidence="5">Putative thyropin</fullName>
    </submittedName>
</protein>
<comment type="caution">
    <text evidence="2">Lacks conserved residue(s) required for the propagation of feature annotation.</text>
</comment>